<dbReference type="PANTHER" id="PTHR45138:SF9">
    <property type="entry name" value="DIGUANYLATE CYCLASE DGCM-RELATED"/>
    <property type="match status" value="1"/>
</dbReference>
<feature type="transmembrane region" description="Helical" evidence="3">
    <location>
        <begin position="37"/>
        <end position="53"/>
    </location>
</feature>
<feature type="transmembrane region" description="Helical" evidence="3">
    <location>
        <begin position="117"/>
        <end position="137"/>
    </location>
</feature>
<dbReference type="Pfam" id="PF00990">
    <property type="entry name" value="GGDEF"/>
    <property type="match status" value="1"/>
</dbReference>
<dbReference type="EC" id="2.7.7.65" evidence="1"/>
<dbReference type="Gene3D" id="3.30.70.270">
    <property type="match status" value="1"/>
</dbReference>
<dbReference type="SUPFAM" id="SSF55073">
    <property type="entry name" value="Nucleotide cyclase"/>
    <property type="match status" value="1"/>
</dbReference>
<keyword evidence="3" id="KW-0812">Transmembrane</keyword>
<dbReference type="EMBL" id="BMLY01000009">
    <property type="protein sequence ID" value="GGP28010.1"/>
    <property type="molecule type" value="Genomic_DNA"/>
</dbReference>
<dbReference type="InterPro" id="IPR029787">
    <property type="entry name" value="Nucleotide_cyclase"/>
</dbReference>
<accession>A0ABQ2PQV3</accession>
<dbReference type="CDD" id="cd01949">
    <property type="entry name" value="GGDEF"/>
    <property type="match status" value="1"/>
</dbReference>
<sequence>MTSPAFLIAVTALLNFMMLLVLLSLRRSGLPGVREWLWANVLELAALGCYLATPLGMPVIPIILGNALLGAAICGFYAGCRRFLQLSVPVRPLLISLVVYMIILGFLRFYVDYLHLRVVLTSIYHGTLDALIGYTILRHHPKTRATHGHDFTGGFAVLLAFGYLVRGILYLQHPELKYWFNDSSALNLTFLALGAVVIPGLTMGAVVMAHDAILTASEEVASRDFLTNALSRKAFIEQATRQMATAARTGRPVSLLLLDIDHFKSINDRFGHAVGDEVLRDFTLIMHSALRAADCLGRLGGEEFGLLLYGASPAEARSISERLRALVEANTVRIGDNLTAYTMSGGLAHWSAEESLQELTLRADTALYQAKDAGRNCIVISQPMSPTSPPEHAH</sequence>
<dbReference type="PANTHER" id="PTHR45138">
    <property type="entry name" value="REGULATORY COMPONENTS OF SENSORY TRANSDUCTION SYSTEM"/>
    <property type="match status" value="1"/>
</dbReference>
<gene>
    <name evidence="5" type="ORF">GCM10010971_38290</name>
</gene>
<organism evidence="5 6">
    <name type="scientific">Silvimonas amylolytica</name>
    <dbReference type="NCBI Taxonomy" id="449663"/>
    <lineage>
        <taxon>Bacteria</taxon>
        <taxon>Pseudomonadati</taxon>
        <taxon>Pseudomonadota</taxon>
        <taxon>Betaproteobacteria</taxon>
        <taxon>Neisseriales</taxon>
        <taxon>Chitinibacteraceae</taxon>
        <taxon>Silvimonas</taxon>
    </lineage>
</organism>
<protein>
    <recommendedName>
        <fullName evidence="1">diguanylate cyclase</fullName>
        <ecNumber evidence="1">2.7.7.65</ecNumber>
    </recommendedName>
</protein>
<keyword evidence="3" id="KW-1133">Transmembrane helix</keyword>
<comment type="caution">
    <text evidence="5">The sequence shown here is derived from an EMBL/GenBank/DDBJ whole genome shotgun (WGS) entry which is preliminary data.</text>
</comment>
<dbReference type="InterPro" id="IPR043128">
    <property type="entry name" value="Rev_trsase/Diguanyl_cyclase"/>
</dbReference>
<dbReference type="InterPro" id="IPR000160">
    <property type="entry name" value="GGDEF_dom"/>
</dbReference>
<evidence type="ECO:0000256" key="1">
    <source>
        <dbReference type="ARBA" id="ARBA00012528"/>
    </source>
</evidence>
<keyword evidence="3" id="KW-0472">Membrane</keyword>
<evidence type="ECO:0000256" key="2">
    <source>
        <dbReference type="ARBA" id="ARBA00034247"/>
    </source>
</evidence>
<feature type="transmembrane region" description="Helical" evidence="3">
    <location>
        <begin position="189"/>
        <end position="209"/>
    </location>
</feature>
<feature type="transmembrane region" description="Helical" evidence="3">
    <location>
        <begin position="59"/>
        <end position="80"/>
    </location>
</feature>
<feature type="domain" description="GGDEF" evidence="4">
    <location>
        <begin position="251"/>
        <end position="383"/>
    </location>
</feature>
<reference evidence="6" key="1">
    <citation type="journal article" date="2019" name="Int. J. Syst. Evol. Microbiol.">
        <title>The Global Catalogue of Microorganisms (GCM) 10K type strain sequencing project: providing services to taxonomists for standard genome sequencing and annotation.</title>
        <authorList>
            <consortium name="The Broad Institute Genomics Platform"/>
            <consortium name="The Broad Institute Genome Sequencing Center for Infectious Disease"/>
            <person name="Wu L."/>
            <person name="Ma J."/>
        </authorList>
    </citation>
    <scope>NUCLEOTIDE SEQUENCE [LARGE SCALE GENOMIC DNA]</scope>
    <source>
        <strain evidence="6">CGMCC 1.8860</strain>
    </source>
</reference>
<dbReference type="RefSeq" id="WP_188697971.1">
    <property type="nucleotide sequence ID" value="NZ_BMLY01000009.1"/>
</dbReference>
<evidence type="ECO:0000313" key="5">
    <source>
        <dbReference type="EMBL" id="GGP28010.1"/>
    </source>
</evidence>
<evidence type="ECO:0000256" key="3">
    <source>
        <dbReference type="SAM" id="Phobius"/>
    </source>
</evidence>
<feature type="transmembrane region" description="Helical" evidence="3">
    <location>
        <begin position="149"/>
        <end position="169"/>
    </location>
</feature>
<evidence type="ECO:0000259" key="4">
    <source>
        <dbReference type="PROSITE" id="PS50887"/>
    </source>
</evidence>
<comment type="catalytic activity">
    <reaction evidence="2">
        <text>2 GTP = 3',3'-c-di-GMP + 2 diphosphate</text>
        <dbReference type="Rhea" id="RHEA:24898"/>
        <dbReference type="ChEBI" id="CHEBI:33019"/>
        <dbReference type="ChEBI" id="CHEBI:37565"/>
        <dbReference type="ChEBI" id="CHEBI:58805"/>
        <dbReference type="EC" id="2.7.7.65"/>
    </reaction>
</comment>
<feature type="transmembrane region" description="Helical" evidence="3">
    <location>
        <begin position="6"/>
        <end position="25"/>
    </location>
</feature>
<dbReference type="NCBIfam" id="TIGR00254">
    <property type="entry name" value="GGDEF"/>
    <property type="match status" value="1"/>
</dbReference>
<dbReference type="PROSITE" id="PS50887">
    <property type="entry name" value="GGDEF"/>
    <property type="match status" value="1"/>
</dbReference>
<keyword evidence="6" id="KW-1185">Reference proteome</keyword>
<evidence type="ECO:0000313" key="6">
    <source>
        <dbReference type="Proteomes" id="UP000621859"/>
    </source>
</evidence>
<name>A0ABQ2PQV3_9NEIS</name>
<feature type="transmembrane region" description="Helical" evidence="3">
    <location>
        <begin position="92"/>
        <end position="111"/>
    </location>
</feature>
<dbReference type="SMART" id="SM00267">
    <property type="entry name" value="GGDEF"/>
    <property type="match status" value="1"/>
</dbReference>
<dbReference type="Proteomes" id="UP000621859">
    <property type="component" value="Unassembled WGS sequence"/>
</dbReference>
<proteinExistence type="predicted"/>
<dbReference type="InterPro" id="IPR050469">
    <property type="entry name" value="Diguanylate_Cyclase"/>
</dbReference>